<organism evidence="3 4">
    <name type="scientific">Sporocytophaga myxococcoides</name>
    <dbReference type="NCBI Taxonomy" id="153721"/>
    <lineage>
        <taxon>Bacteria</taxon>
        <taxon>Pseudomonadati</taxon>
        <taxon>Bacteroidota</taxon>
        <taxon>Cytophagia</taxon>
        <taxon>Cytophagales</taxon>
        <taxon>Cytophagaceae</taxon>
        <taxon>Sporocytophaga</taxon>
    </lineage>
</organism>
<evidence type="ECO:0000313" key="3">
    <source>
        <dbReference type="EMBL" id="GAL84354.1"/>
    </source>
</evidence>
<dbReference type="SMART" id="SM00271">
    <property type="entry name" value="DnaJ"/>
    <property type="match status" value="1"/>
</dbReference>
<dbReference type="PANTHER" id="PTHR24074">
    <property type="entry name" value="CO-CHAPERONE PROTEIN DJLA"/>
    <property type="match status" value="1"/>
</dbReference>
<dbReference type="eggNOG" id="COG0484">
    <property type="taxonomic scope" value="Bacteria"/>
</dbReference>
<gene>
    <name evidence="3" type="ORF">MYP_1582</name>
</gene>
<dbReference type="InterPro" id="IPR001623">
    <property type="entry name" value="DnaJ_domain"/>
</dbReference>
<dbReference type="CDD" id="cd06257">
    <property type="entry name" value="DnaJ"/>
    <property type="match status" value="1"/>
</dbReference>
<dbReference type="EMBL" id="BBLT01000002">
    <property type="protein sequence ID" value="GAL84354.1"/>
    <property type="molecule type" value="Genomic_DNA"/>
</dbReference>
<dbReference type="SUPFAM" id="SSF46565">
    <property type="entry name" value="Chaperone J-domain"/>
    <property type="match status" value="1"/>
</dbReference>
<dbReference type="STRING" id="153721.MYP_1582"/>
<dbReference type="Pfam" id="PF00226">
    <property type="entry name" value="DnaJ"/>
    <property type="match status" value="1"/>
</dbReference>
<feature type="region of interest" description="Disordered" evidence="1">
    <location>
        <begin position="25"/>
        <end position="46"/>
    </location>
</feature>
<proteinExistence type="predicted"/>
<protein>
    <submittedName>
        <fullName evidence="3">Heat shock protein DnaJ domain-containing protein</fullName>
    </submittedName>
</protein>
<comment type="caution">
    <text evidence="3">The sequence shown here is derived from an EMBL/GenBank/DDBJ whole genome shotgun (WGS) entry which is preliminary data.</text>
</comment>
<dbReference type="AlphaFoldDB" id="A0A098LD65"/>
<reference evidence="3 4" key="1">
    <citation type="submission" date="2014-09" db="EMBL/GenBank/DDBJ databases">
        <title>Sporocytophaga myxococcoides PG-01 genome sequencing.</title>
        <authorList>
            <person name="Liu L."/>
            <person name="Gao P.J."/>
            <person name="Chen G.J."/>
            <person name="Wang L.S."/>
        </authorList>
    </citation>
    <scope>NUCLEOTIDE SEQUENCE [LARGE SCALE GENOMIC DNA]</scope>
    <source>
        <strain evidence="3 4">PG-01</strain>
    </source>
</reference>
<feature type="domain" description="J" evidence="2">
    <location>
        <begin position="51"/>
        <end position="112"/>
    </location>
</feature>
<evidence type="ECO:0000313" key="4">
    <source>
        <dbReference type="Proteomes" id="UP000030185"/>
    </source>
</evidence>
<evidence type="ECO:0000256" key="1">
    <source>
        <dbReference type="SAM" id="MobiDB-lite"/>
    </source>
</evidence>
<feature type="compositionally biased region" description="Basic and acidic residues" evidence="1">
    <location>
        <begin position="25"/>
        <end position="38"/>
    </location>
</feature>
<name>A0A098LD65_9BACT</name>
<dbReference type="InterPro" id="IPR036869">
    <property type="entry name" value="J_dom_sf"/>
</dbReference>
<dbReference type="OrthoDB" id="665715at2"/>
<dbReference type="PROSITE" id="PS50076">
    <property type="entry name" value="DNAJ_2"/>
    <property type="match status" value="1"/>
</dbReference>
<keyword evidence="4" id="KW-1185">Reference proteome</keyword>
<accession>A0A098LD65</accession>
<evidence type="ECO:0000259" key="2">
    <source>
        <dbReference type="PROSITE" id="PS50076"/>
    </source>
</evidence>
<dbReference type="Gene3D" id="1.10.287.110">
    <property type="entry name" value="DnaJ domain"/>
    <property type="match status" value="1"/>
</dbReference>
<dbReference type="InterPro" id="IPR050817">
    <property type="entry name" value="DjlA_DnaK_co-chaperone"/>
</dbReference>
<dbReference type="Proteomes" id="UP000030185">
    <property type="component" value="Unassembled WGS sequence"/>
</dbReference>
<dbReference type="RefSeq" id="WP_045460772.1">
    <property type="nucleotide sequence ID" value="NZ_BBLT01000002.1"/>
</dbReference>
<keyword evidence="3" id="KW-0346">Stress response</keyword>
<sequence length="115" mass="13547">MLIKRFFKILKSSLPKTKLSKEDLEIGKDSFENTDHPPTKPMDPGLKKEAEYCANLEVKYGAGFSEIKVSYKELIRKYHPDKHVHSEEKRKIAEEITRKLNEAYNYFEKKFNGQH</sequence>